<proteinExistence type="predicted"/>
<dbReference type="EMBL" id="JAUEPS010000007">
    <property type="protein sequence ID" value="KAK0463482.1"/>
    <property type="molecule type" value="Genomic_DNA"/>
</dbReference>
<accession>A0AA39TLS4</accession>
<keyword evidence="2" id="KW-1185">Reference proteome</keyword>
<comment type="caution">
    <text evidence="1">The sequence shown here is derived from an EMBL/GenBank/DDBJ whole genome shotgun (WGS) entry which is preliminary data.</text>
</comment>
<name>A0AA39TLS4_ARMTA</name>
<sequence>MFLSNVEFDDPEQLYSLLKHFPLVKDLTMQAVSFQNHESSNSPNDLNLEKLTLGGRPAPHFLSSFCSIDALRAFPTLRELRVPGRWLEDYSYILYTLRACTSLRILHVTSPQNMITWKVIPPLGLNYIEELRFGTGFRASSRRSGVRALQWWIDSFTYVEGVAPLQKVVLEIHGNILLGSDKEDLWSELDRAVTRPQFSSLQTFTIIFHRLGGHSCGAKDLIWAKFIELRNREVLKVMECQLQLAIQNLPEYNHWEI</sequence>
<evidence type="ECO:0000313" key="1">
    <source>
        <dbReference type="EMBL" id="KAK0463482.1"/>
    </source>
</evidence>
<gene>
    <name evidence="1" type="ORF">EV420DRAFT_1518426</name>
</gene>
<dbReference type="SUPFAM" id="SSF52047">
    <property type="entry name" value="RNI-like"/>
    <property type="match status" value="1"/>
</dbReference>
<organism evidence="1 2">
    <name type="scientific">Armillaria tabescens</name>
    <name type="common">Ringless honey mushroom</name>
    <name type="synonym">Agaricus tabescens</name>
    <dbReference type="NCBI Taxonomy" id="1929756"/>
    <lineage>
        <taxon>Eukaryota</taxon>
        <taxon>Fungi</taxon>
        <taxon>Dikarya</taxon>
        <taxon>Basidiomycota</taxon>
        <taxon>Agaricomycotina</taxon>
        <taxon>Agaricomycetes</taxon>
        <taxon>Agaricomycetidae</taxon>
        <taxon>Agaricales</taxon>
        <taxon>Marasmiineae</taxon>
        <taxon>Physalacriaceae</taxon>
        <taxon>Desarmillaria</taxon>
    </lineage>
</organism>
<dbReference type="Proteomes" id="UP001175211">
    <property type="component" value="Unassembled WGS sequence"/>
</dbReference>
<reference evidence="1" key="1">
    <citation type="submission" date="2023-06" db="EMBL/GenBank/DDBJ databases">
        <authorList>
            <consortium name="Lawrence Berkeley National Laboratory"/>
            <person name="Ahrendt S."/>
            <person name="Sahu N."/>
            <person name="Indic B."/>
            <person name="Wong-Bajracharya J."/>
            <person name="Merenyi Z."/>
            <person name="Ke H.-M."/>
            <person name="Monk M."/>
            <person name="Kocsube S."/>
            <person name="Drula E."/>
            <person name="Lipzen A."/>
            <person name="Balint B."/>
            <person name="Henrissat B."/>
            <person name="Andreopoulos B."/>
            <person name="Martin F.M."/>
            <person name="Harder C.B."/>
            <person name="Rigling D."/>
            <person name="Ford K.L."/>
            <person name="Foster G.D."/>
            <person name="Pangilinan J."/>
            <person name="Papanicolaou A."/>
            <person name="Barry K."/>
            <person name="LaButti K."/>
            <person name="Viragh M."/>
            <person name="Koriabine M."/>
            <person name="Yan M."/>
            <person name="Riley R."/>
            <person name="Champramary S."/>
            <person name="Plett K.L."/>
            <person name="Tsai I.J."/>
            <person name="Slot J."/>
            <person name="Sipos G."/>
            <person name="Plett J."/>
            <person name="Nagy L.G."/>
            <person name="Grigoriev I.V."/>
        </authorList>
    </citation>
    <scope>NUCLEOTIDE SEQUENCE</scope>
    <source>
        <strain evidence="1">CCBAS 213</strain>
    </source>
</reference>
<dbReference type="AlphaFoldDB" id="A0AA39TLS4"/>
<protein>
    <submittedName>
        <fullName evidence="1">Uncharacterized protein</fullName>
    </submittedName>
</protein>
<evidence type="ECO:0000313" key="2">
    <source>
        <dbReference type="Proteomes" id="UP001175211"/>
    </source>
</evidence>
<dbReference type="RefSeq" id="XP_060334792.1">
    <property type="nucleotide sequence ID" value="XM_060472061.1"/>
</dbReference>
<dbReference type="GeneID" id="85355609"/>